<dbReference type="HOGENOM" id="CLU_060742_0_1_11"/>
<dbReference type="PANTHER" id="PTHR32502:SF23">
    <property type="entry name" value="TRANSPORT PROTEIN, PTS SYSTEM"/>
    <property type="match status" value="1"/>
</dbReference>
<feature type="transmembrane region" description="Helical" evidence="1">
    <location>
        <begin position="228"/>
        <end position="249"/>
    </location>
</feature>
<dbReference type="OrthoDB" id="3189783at2"/>
<feature type="transmembrane region" description="Helical" evidence="1">
    <location>
        <begin position="119"/>
        <end position="138"/>
    </location>
</feature>
<reference evidence="2 3" key="1">
    <citation type="journal article" date="2010" name="Stand. Genomic Sci.">
        <title>Complete genome sequence of Olsenella uli type strain (VPI D76D-27C).</title>
        <authorList>
            <person name="Goker M."/>
            <person name="Held B."/>
            <person name="Lucas S."/>
            <person name="Nolan M."/>
            <person name="Yasawong M."/>
            <person name="Glavina Del Rio T."/>
            <person name="Tice H."/>
            <person name="Cheng J.F."/>
            <person name="Bruce D."/>
            <person name="Detter J.C."/>
            <person name="Tapia R."/>
            <person name="Han C."/>
            <person name="Goodwin L."/>
            <person name="Pitluck S."/>
            <person name="Liolios K."/>
            <person name="Ivanova N."/>
            <person name="Mavromatis K."/>
            <person name="Mikhailova N."/>
            <person name="Pati A."/>
            <person name="Chen A."/>
            <person name="Palaniappan K."/>
            <person name="Land M."/>
            <person name="Hauser L."/>
            <person name="Chang Y.J."/>
            <person name="Jeffries C.D."/>
            <person name="Rohde M."/>
            <person name="Sikorski J."/>
            <person name="Pukall R."/>
            <person name="Woyke T."/>
            <person name="Bristow J."/>
            <person name="Eisen J.A."/>
            <person name="Markowitz V."/>
            <person name="Hugenholtz P."/>
            <person name="Kyrpides N.C."/>
            <person name="Klenk H.P."/>
            <person name="Lapidus A."/>
        </authorList>
    </citation>
    <scope>NUCLEOTIDE SEQUENCE [LARGE SCALE GENOMIC DNA]</scope>
    <source>
        <strain evidence="3">ATCC 49627 / DSM 7084 / CIP 109912 / JCM 12494 / NCIMB 702895 / VPI D76D-27C</strain>
    </source>
</reference>
<dbReference type="eggNOG" id="COG3716">
    <property type="taxonomic scope" value="Bacteria"/>
</dbReference>
<organism evidence="2 3">
    <name type="scientific">Olsenella uli (strain ATCC 49627 / DSM 7084 / CCUG 31166 / CIP 109912 / JCM 12494 / LMG 11480 / NCIMB 702895 / VPI D76D-27C)</name>
    <name type="common">Lactobacillus uli</name>
    <dbReference type="NCBI Taxonomy" id="633147"/>
    <lineage>
        <taxon>Bacteria</taxon>
        <taxon>Bacillati</taxon>
        <taxon>Actinomycetota</taxon>
        <taxon>Coriobacteriia</taxon>
        <taxon>Coriobacteriales</taxon>
        <taxon>Atopobiaceae</taxon>
        <taxon>Olsenella</taxon>
    </lineage>
</organism>
<dbReference type="GO" id="GO:0005886">
    <property type="term" value="C:plasma membrane"/>
    <property type="evidence" value="ECO:0007669"/>
    <property type="project" value="TreeGrafter"/>
</dbReference>
<dbReference type="GeneID" id="78512089"/>
<dbReference type="InterPro" id="IPR004704">
    <property type="entry name" value="PTS_IID_man"/>
</dbReference>
<dbReference type="AlphaFoldDB" id="E1QZH0"/>
<keyword evidence="1" id="KW-1133">Transmembrane helix</keyword>
<dbReference type="RefSeq" id="WP_013251536.1">
    <property type="nucleotide sequence ID" value="NC_014363.1"/>
</dbReference>
<dbReference type="PATRIC" id="fig|633147.7.peg.881"/>
<dbReference type="EMBL" id="CP002106">
    <property type="protein sequence ID" value="ADK67784.1"/>
    <property type="molecule type" value="Genomic_DNA"/>
</dbReference>
<protein>
    <submittedName>
        <fullName evidence="2">PTS system mannose/fructose/sorbose family IID component</fullName>
    </submittedName>
</protein>
<keyword evidence="1" id="KW-0812">Transmembrane</keyword>
<gene>
    <name evidence="2" type="ordered locus">Olsu_0670</name>
</gene>
<proteinExistence type="predicted"/>
<dbReference type="Pfam" id="PF03613">
    <property type="entry name" value="EIID-AGA"/>
    <property type="match status" value="1"/>
</dbReference>
<keyword evidence="3" id="KW-1185">Reference proteome</keyword>
<dbReference type="STRING" id="633147.Olsu_0670"/>
<dbReference type="PANTHER" id="PTHR32502">
    <property type="entry name" value="N-ACETYLGALACTOSAMINE PERMEASE II COMPONENT-RELATED"/>
    <property type="match status" value="1"/>
</dbReference>
<dbReference type="PROSITE" id="PS51108">
    <property type="entry name" value="PTS_EIID"/>
    <property type="match status" value="1"/>
</dbReference>
<evidence type="ECO:0000313" key="2">
    <source>
        <dbReference type="EMBL" id="ADK67784.1"/>
    </source>
</evidence>
<evidence type="ECO:0000313" key="3">
    <source>
        <dbReference type="Proteomes" id="UP000000333"/>
    </source>
</evidence>
<evidence type="ECO:0000256" key="1">
    <source>
        <dbReference type="SAM" id="Phobius"/>
    </source>
</evidence>
<dbReference type="Proteomes" id="UP000000333">
    <property type="component" value="Chromosome"/>
</dbReference>
<accession>E1QZH0</accession>
<dbReference type="GO" id="GO:0009401">
    <property type="term" value="P:phosphoenolpyruvate-dependent sugar phosphotransferase system"/>
    <property type="evidence" value="ECO:0007669"/>
    <property type="project" value="InterPro"/>
</dbReference>
<sequence length="276" mass="29845">MSDEIKRVPAKAMHKSFWNWLVFAHSCYNYERLQGTGFLYAMCPIIDALYAKDDVEGRRKAMQRHTAFFNTEVRLGGAIVGLTAAMEERIAAGEIELADDLMPSVKYGLMGPIAGVGDTIIQAVLSPILLSLCIGLAMDGNVAGPLLYLAMFVALLVVMGRHSFQLGYKKGDEAIMGLLESGLINKLITAAGIMGCTVMGALVANYVSLSTTINLELTTGAFDLQADVFDAIMPKALPLALALFVYWLMDKRGVSALRMMAYLIFGGIVLGYLGIV</sequence>
<feature type="transmembrane region" description="Helical" evidence="1">
    <location>
        <begin position="256"/>
        <end position="275"/>
    </location>
</feature>
<feature type="transmembrane region" description="Helical" evidence="1">
    <location>
        <begin position="183"/>
        <end position="208"/>
    </location>
</feature>
<name>E1QZH0_OLSUV</name>
<keyword evidence="1" id="KW-0472">Membrane</keyword>
<dbReference type="InterPro" id="IPR050303">
    <property type="entry name" value="GatZ_KbaZ_carbometab"/>
</dbReference>
<dbReference type="KEGG" id="ols:Olsu_0670"/>
<feature type="transmembrane region" description="Helical" evidence="1">
    <location>
        <begin position="144"/>
        <end position="162"/>
    </location>
</feature>